<dbReference type="SUPFAM" id="SSF58104">
    <property type="entry name" value="Methyl-accepting chemotaxis protein (MCP) signaling domain"/>
    <property type="match status" value="1"/>
</dbReference>
<dbReference type="FunFam" id="1.10.287.950:FF:000001">
    <property type="entry name" value="Methyl-accepting chemotaxis sensory transducer"/>
    <property type="match status" value="1"/>
</dbReference>
<feature type="domain" description="Methyl-accepting transducer" evidence="11">
    <location>
        <begin position="359"/>
        <end position="588"/>
    </location>
</feature>
<keyword evidence="10" id="KW-0732">Signal</keyword>
<dbReference type="Proteomes" id="UP000574067">
    <property type="component" value="Unassembled WGS sequence"/>
</dbReference>
<dbReference type="EMBL" id="JABBFW010000022">
    <property type="protein sequence ID" value="NML17790.1"/>
    <property type="molecule type" value="Genomic_DNA"/>
</dbReference>
<sequence length="603" mass="62455">MKFRSLSIRTKIILASMTTVVLSVSALTAANLWSARSTAQATAQQHVQALSEGYAKALGDWVAAKTEVARAMEPLLAAEGAPLQAGLVQAQKSGGFDTAYVGWSDKRHAFSNPQNLPADYDPTARPWYQQARAAGRPVLTAPYADAGTGRLIVTFAVPVSRDGQLAGVAAGDIFIDGVVATVNAIRPSARSFAYLVDSQGRVIAHPDKALTLKDAAAVAPGVDGARIGRMLGSGAQESVQLPGGDYWLSARQVPHTDWSLVLAQHQGDALAGVGAAARTALGLSAVLLTVTAAAIAALTSLLLRRLTSLREAMQEVASGDGDLTRRLDTRGDDELSHVGQSFNLFVSKIAATLGSIRQTTDSVNTAAREIAHGNQDLSERTEQTASELQQTASAMEQLTQAVQQTAAGAASAHQLADGATAAARQGGELVSQVVATMGRINGSSQRIADIIAVIDGIAFQTNILALNAAVEAARAGEQGRGFAVVAGEVRGLAQRSAQAAREIRGLIHDSVERVGDGSRLVQEAGAAMEQIVQSVERVSQVIGEITAATSHQSGGIGRVSATVSHLDQMTQQNSALVEESAAAAASLREQAHALAGAVAGFKL</sequence>
<comment type="subcellular location">
    <subcellularLocation>
        <location evidence="1">Cell membrane</location>
        <topology evidence="1">Multi-pass membrane protein</topology>
    </subcellularLocation>
</comment>
<evidence type="ECO:0000313" key="14">
    <source>
        <dbReference type="Proteomes" id="UP000574067"/>
    </source>
</evidence>
<dbReference type="SUPFAM" id="SSF103190">
    <property type="entry name" value="Sensory domain-like"/>
    <property type="match status" value="1"/>
</dbReference>
<comment type="caution">
    <text evidence="13">The sequence shown here is derived from an EMBL/GenBank/DDBJ whole genome shotgun (WGS) entry which is preliminary data.</text>
</comment>
<dbReference type="InterPro" id="IPR004089">
    <property type="entry name" value="MCPsignal_dom"/>
</dbReference>
<evidence type="ECO:0000256" key="2">
    <source>
        <dbReference type="ARBA" id="ARBA00022475"/>
    </source>
</evidence>
<feature type="signal peptide" evidence="10">
    <location>
        <begin position="1"/>
        <end position="29"/>
    </location>
</feature>
<dbReference type="InterPro" id="IPR033479">
    <property type="entry name" value="dCache_1"/>
</dbReference>
<feature type="chain" id="PRO_5032283596" evidence="10">
    <location>
        <begin position="30"/>
        <end position="603"/>
    </location>
</feature>
<organism evidence="13 14">
    <name type="scientific">Azohydromonas caseinilytica</name>
    <dbReference type="NCBI Taxonomy" id="2728836"/>
    <lineage>
        <taxon>Bacteria</taxon>
        <taxon>Pseudomonadati</taxon>
        <taxon>Pseudomonadota</taxon>
        <taxon>Betaproteobacteria</taxon>
        <taxon>Burkholderiales</taxon>
        <taxon>Sphaerotilaceae</taxon>
        <taxon>Azohydromonas</taxon>
    </lineage>
</organism>
<dbReference type="Pfam" id="PF00015">
    <property type="entry name" value="MCPsignal"/>
    <property type="match status" value="1"/>
</dbReference>
<dbReference type="AlphaFoldDB" id="A0A848FHV8"/>
<dbReference type="PANTHER" id="PTHR43531:SF14">
    <property type="entry name" value="METHYL-ACCEPTING CHEMOTAXIS PROTEIN I-RELATED"/>
    <property type="match status" value="1"/>
</dbReference>
<reference evidence="13 14" key="1">
    <citation type="submission" date="2020-04" db="EMBL/GenBank/DDBJ databases">
        <title>Azohydromonas sp. isolated from soil.</title>
        <authorList>
            <person name="Dahal R.H."/>
        </authorList>
    </citation>
    <scope>NUCLEOTIDE SEQUENCE [LARGE SCALE GENOMIC DNA]</scope>
    <source>
        <strain evidence="13 14">G-1-1-14</strain>
    </source>
</reference>
<evidence type="ECO:0000313" key="13">
    <source>
        <dbReference type="EMBL" id="NML17790.1"/>
    </source>
</evidence>
<dbReference type="CDD" id="cd12912">
    <property type="entry name" value="PDC2_MCP_like"/>
    <property type="match status" value="1"/>
</dbReference>
<comment type="similarity">
    <text evidence="7">Belongs to the methyl-accepting chemotaxis (MCP) protein family.</text>
</comment>
<gene>
    <name evidence="13" type="ORF">HHL10_22725</name>
</gene>
<evidence type="ECO:0000256" key="8">
    <source>
        <dbReference type="PROSITE-ProRule" id="PRU00284"/>
    </source>
</evidence>
<dbReference type="CDD" id="cd06225">
    <property type="entry name" value="HAMP"/>
    <property type="match status" value="1"/>
</dbReference>
<evidence type="ECO:0000256" key="9">
    <source>
        <dbReference type="SAM" id="Phobius"/>
    </source>
</evidence>
<feature type="transmembrane region" description="Helical" evidence="9">
    <location>
        <begin position="280"/>
        <end position="303"/>
    </location>
</feature>
<dbReference type="PRINTS" id="PR00260">
    <property type="entry name" value="CHEMTRNSDUCR"/>
</dbReference>
<dbReference type="InterPro" id="IPR004090">
    <property type="entry name" value="Chemotax_Me-accpt_rcpt"/>
</dbReference>
<dbReference type="CDD" id="cd12913">
    <property type="entry name" value="PDC1_MCP_like"/>
    <property type="match status" value="1"/>
</dbReference>
<dbReference type="PROSITE" id="PS50885">
    <property type="entry name" value="HAMP"/>
    <property type="match status" value="1"/>
</dbReference>
<dbReference type="SMART" id="SM00304">
    <property type="entry name" value="HAMP"/>
    <property type="match status" value="2"/>
</dbReference>
<keyword evidence="4 9" id="KW-0812">Transmembrane</keyword>
<dbReference type="GO" id="GO:0007165">
    <property type="term" value="P:signal transduction"/>
    <property type="evidence" value="ECO:0007669"/>
    <property type="project" value="UniProtKB-KW"/>
</dbReference>
<dbReference type="Gene3D" id="3.30.450.20">
    <property type="entry name" value="PAS domain"/>
    <property type="match status" value="2"/>
</dbReference>
<evidence type="ECO:0000259" key="11">
    <source>
        <dbReference type="PROSITE" id="PS50111"/>
    </source>
</evidence>
<evidence type="ECO:0000256" key="3">
    <source>
        <dbReference type="ARBA" id="ARBA00022481"/>
    </source>
</evidence>
<dbReference type="GO" id="GO:0006935">
    <property type="term" value="P:chemotaxis"/>
    <property type="evidence" value="ECO:0007669"/>
    <property type="project" value="InterPro"/>
</dbReference>
<keyword evidence="5 9" id="KW-1133">Transmembrane helix</keyword>
<dbReference type="InterPro" id="IPR051310">
    <property type="entry name" value="MCP_chemotaxis"/>
</dbReference>
<dbReference type="InterPro" id="IPR003660">
    <property type="entry name" value="HAMP_dom"/>
</dbReference>
<accession>A0A848FHV8</accession>
<keyword evidence="14" id="KW-1185">Reference proteome</keyword>
<dbReference type="GO" id="GO:0004888">
    <property type="term" value="F:transmembrane signaling receptor activity"/>
    <property type="evidence" value="ECO:0007669"/>
    <property type="project" value="InterPro"/>
</dbReference>
<name>A0A848FHV8_9BURK</name>
<dbReference type="SMART" id="SM00283">
    <property type="entry name" value="MA"/>
    <property type="match status" value="1"/>
</dbReference>
<dbReference type="PROSITE" id="PS50111">
    <property type="entry name" value="CHEMOTAXIS_TRANSDUC_2"/>
    <property type="match status" value="1"/>
</dbReference>
<keyword evidence="3" id="KW-0488">Methylation</keyword>
<proteinExistence type="inferred from homology"/>
<dbReference type="GO" id="GO:0005886">
    <property type="term" value="C:plasma membrane"/>
    <property type="evidence" value="ECO:0007669"/>
    <property type="project" value="UniProtKB-SubCell"/>
</dbReference>
<evidence type="ECO:0000256" key="5">
    <source>
        <dbReference type="ARBA" id="ARBA00022989"/>
    </source>
</evidence>
<dbReference type="RefSeq" id="WP_169162690.1">
    <property type="nucleotide sequence ID" value="NZ_JABBFW010000022.1"/>
</dbReference>
<feature type="domain" description="HAMP" evidence="12">
    <location>
        <begin position="300"/>
        <end position="354"/>
    </location>
</feature>
<evidence type="ECO:0000259" key="12">
    <source>
        <dbReference type="PROSITE" id="PS50885"/>
    </source>
</evidence>
<dbReference type="Pfam" id="PF02743">
    <property type="entry name" value="dCache_1"/>
    <property type="match status" value="1"/>
</dbReference>
<evidence type="ECO:0000256" key="4">
    <source>
        <dbReference type="ARBA" id="ARBA00022692"/>
    </source>
</evidence>
<keyword evidence="8" id="KW-0807">Transducer</keyword>
<dbReference type="PANTHER" id="PTHR43531">
    <property type="entry name" value="PROTEIN ICFG"/>
    <property type="match status" value="1"/>
</dbReference>
<dbReference type="InterPro" id="IPR029151">
    <property type="entry name" value="Sensor-like_sf"/>
</dbReference>
<protein>
    <submittedName>
        <fullName evidence="13">HAMP domain-containing protein</fullName>
    </submittedName>
</protein>
<evidence type="ECO:0000256" key="7">
    <source>
        <dbReference type="ARBA" id="ARBA00029447"/>
    </source>
</evidence>
<dbReference type="CDD" id="cd11386">
    <property type="entry name" value="MCP_signal"/>
    <property type="match status" value="1"/>
</dbReference>
<evidence type="ECO:0000256" key="10">
    <source>
        <dbReference type="SAM" id="SignalP"/>
    </source>
</evidence>
<dbReference type="Gene3D" id="1.10.287.950">
    <property type="entry name" value="Methyl-accepting chemotaxis protein"/>
    <property type="match status" value="1"/>
</dbReference>
<evidence type="ECO:0000256" key="6">
    <source>
        <dbReference type="ARBA" id="ARBA00023136"/>
    </source>
</evidence>
<evidence type="ECO:0000256" key="1">
    <source>
        <dbReference type="ARBA" id="ARBA00004651"/>
    </source>
</evidence>
<keyword evidence="6 9" id="KW-0472">Membrane</keyword>
<dbReference type="Pfam" id="PF00672">
    <property type="entry name" value="HAMP"/>
    <property type="match status" value="1"/>
</dbReference>
<keyword evidence="2" id="KW-1003">Cell membrane</keyword>